<sequence>MIHDALGKGQHVQHCLVENERKGTLRTACEQFKVDNPCYDSVSIIIIDKEFTDLRTISWRTRFVCHFYEDEASKEGHNVGSWTKNEMKRVIQLLVRAPTEAGDEKAEVKLTKAENPCESVHSSRRTVTERS</sequence>
<dbReference type="EMBL" id="NBNE01000340">
    <property type="protein sequence ID" value="OWZ20294.1"/>
    <property type="molecule type" value="Genomic_DNA"/>
</dbReference>
<protein>
    <recommendedName>
        <fullName evidence="2">ZSWIM1/3 RNaseH-like domain-containing protein</fullName>
    </recommendedName>
</protein>
<organism evidence="3 4">
    <name type="scientific">Phytophthora megakarya</name>
    <dbReference type="NCBI Taxonomy" id="4795"/>
    <lineage>
        <taxon>Eukaryota</taxon>
        <taxon>Sar</taxon>
        <taxon>Stramenopiles</taxon>
        <taxon>Oomycota</taxon>
        <taxon>Peronosporomycetes</taxon>
        <taxon>Peronosporales</taxon>
        <taxon>Peronosporaceae</taxon>
        <taxon>Phytophthora</taxon>
    </lineage>
</organism>
<evidence type="ECO:0000313" key="4">
    <source>
        <dbReference type="Proteomes" id="UP000198211"/>
    </source>
</evidence>
<keyword evidence="4" id="KW-1185">Reference proteome</keyword>
<dbReference type="STRING" id="4795.A0A225WRM3"/>
<evidence type="ECO:0000256" key="1">
    <source>
        <dbReference type="SAM" id="MobiDB-lite"/>
    </source>
</evidence>
<dbReference type="InterPro" id="IPR048324">
    <property type="entry name" value="ZSWIM1-3_RNaseH-like"/>
</dbReference>
<feature type="region of interest" description="Disordered" evidence="1">
    <location>
        <begin position="101"/>
        <end position="131"/>
    </location>
</feature>
<dbReference type="OrthoDB" id="126139at2759"/>
<dbReference type="Proteomes" id="UP000198211">
    <property type="component" value="Unassembled WGS sequence"/>
</dbReference>
<accession>A0A225WRM3</accession>
<feature type="compositionally biased region" description="Basic and acidic residues" evidence="1">
    <location>
        <begin position="102"/>
        <end position="112"/>
    </location>
</feature>
<feature type="domain" description="ZSWIM1/3 RNaseH-like" evidence="2">
    <location>
        <begin position="1"/>
        <end position="57"/>
    </location>
</feature>
<gene>
    <name evidence="3" type="ORF">PHMEG_0005310</name>
</gene>
<dbReference type="AlphaFoldDB" id="A0A225WRM3"/>
<comment type="caution">
    <text evidence="3">The sequence shown here is derived from an EMBL/GenBank/DDBJ whole genome shotgun (WGS) entry which is preliminary data.</text>
</comment>
<evidence type="ECO:0000313" key="3">
    <source>
        <dbReference type="EMBL" id="OWZ20294.1"/>
    </source>
</evidence>
<evidence type="ECO:0000259" key="2">
    <source>
        <dbReference type="Pfam" id="PF21056"/>
    </source>
</evidence>
<name>A0A225WRM3_9STRA</name>
<proteinExistence type="predicted"/>
<reference evidence="4" key="1">
    <citation type="submission" date="2017-03" db="EMBL/GenBank/DDBJ databases">
        <title>Phytopthora megakarya and P. palmivora, two closely related causual agents of cacao black pod achieved similar genome size and gene model numbers by different mechanisms.</title>
        <authorList>
            <person name="Ali S."/>
            <person name="Shao J."/>
            <person name="Larry D.J."/>
            <person name="Kronmiller B."/>
            <person name="Shen D."/>
            <person name="Strem M.D."/>
            <person name="Melnick R.L."/>
            <person name="Guiltinan M.J."/>
            <person name="Tyler B.M."/>
            <person name="Meinhardt L.W."/>
            <person name="Bailey B.A."/>
        </authorList>
    </citation>
    <scope>NUCLEOTIDE SEQUENCE [LARGE SCALE GENOMIC DNA]</scope>
    <source>
        <strain evidence="4">zdho120</strain>
    </source>
</reference>
<dbReference type="Pfam" id="PF21056">
    <property type="entry name" value="ZSWIM1-3_RNaseH-like"/>
    <property type="match status" value="1"/>
</dbReference>